<dbReference type="KEGG" id="adl:AURDEDRAFT_27063"/>
<reference evidence="2" key="1">
    <citation type="journal article" date="2012" name="Science">
        <title>The Paleozoic origin of enzymatic lignin decomposition reconstructed from 31 fungal genomes.</title>
        <authorList>
            <person name="Floudas D."/>
            <person name="Binder M."/>
            <person name="Riley R."/>
            <person name="Barry K."/>
            <person name="Blanchette R.A."/>
            <person name="Henrissat B."/>
            <person name="Martinez A.T."/>
            <person name="Otillar R."/>
            <person name="Spatafora J.W."/>
            <person name="Yadav J.S."/>
            <person name="Aerts A."/>
            <person name="Benoit I."/>
            <person name="Boyd A."/>
            <person name="Carlson A."/>
            <person name="Copeland A."/>
            <person name="Coutinho P.M."/>
            <person name="de Vries R.P."/>
            <person name="Ferreira P."/>
            <person name="Findley K."/>
            <person name="Foster B."/>
            <person name="Gaskell J."/>
            <person name="Glotzer D."/>
            <person name="Gorecki P."/>
            <person name="Heitman J."/>
            <person name="Hesse C."/>
            <person name="Hori C."/>
            <person name="Igarashi K."/>
            <person name="Jurgens J.A."/>
            <person name="Kallen N."/>
            <person name="Kersten P."/>
            <person name="Kohler A."/>
            <person name="Kuees U."/>
            <person name="Kumar T.K.A."/>
            <person name="Kuo A."/>
            <person name="LaButti K."/>
            <person name="Larrondo L.F."/>
            <person name="Lindquist E."/>
            <person name="Ling A."/>
            <person name="Lombard V."/>
            <person name="Lucas S."/>
            <person name="Lundell T."/>
            <person name="Martin R."/>
            <person name="McLaughlin D.J."/>
            <person name="Morgenstern I."/>
            <person name="Morin E."/>
            <person name="Murat C."/>
            <person name="Nagy L.G."/>
            <person name="Nolan M."/>
            <person name="Ohm R.A."/>
            <person name="Patyshakuliyeva A."/>
            <person name="Rokas A."/>
            <person name="Ruiz-Duenas F.J."/>
            <person name="Sabat G."/>
            <person name="Salamov A."/>
            <person name="Samejima M."/>
            <person name="Schmutz J."/>
            <person name="Slot J.C."/>
            <person name="St John F."/>
            <person name="Stenlid J."/>
            <person name="Sun H."/>
            <person name="Sun S."/>
            <person name="Syed K."/>
            <person name="Tsang A."/>
            <person name="Wiebenga A."/>
            <person name="Young D."/>
            <person name="Pisabarro A."/>
            <person name="Eastwood D.C."/>
            <person name="Martin F."/>
            <person name="Cullen D."/>
            <person name="Grigoriev I.V."/>
            <person name="Hibbett D.S."/>
        </authorList>
    </citation>
    <scope>NUCLEOTIDE SEQUENCE [LARGE SCALE GENOMIC DNA]</scope>
    <source>
        <strain evidence="2">TFB10046</strain>
    </source>
</reference>
<protein>
    <recommendedName>
        <fullName evidence="3">Tc1-like transposase DDE domain-containing protein</fullName>
    </recommendedName>
</protein>
<gene>
    <name evidence="1" type="ORF">AURDEDRAFT_27063</name>
</gene>
<dbReference type="EMBL" id="JH687924">
    <property type="protein sequence ID" value="EJD34729.1"/>
    <property type="molecule type" value="Genomic_DNA"/>
</dbReference>
<dbReference type="eggNOG" id="ENOG502RC7Z">
    <property type="taxonomic scope" value="Eukaryota"/>
</dbReference>
<evidence type="ECO:0008006" key="3">
    <source>
        <dbReference type="Google" id="ProtNLM"/>
    </source>
</evidence>
<feature type="non-terminal residue" evidence="1">
    <location>
        <position position="63"/>
    </location>
</feature>
<evidence type="ECO:0000313" key="1">
    <source>
        <dbReference type="EMBL" id="EJD34729.1"/>
    </source>
</evidence>
<dbReference type="AlphaFoldDB" id="J0WQD1"/>
<dbReference type="OrthoDB" id="2142724at2759"/>
<proteinExistence type="predicted"/>
<name>J0WQD1_AURST</name>
<keyword evidence="2" id="KW-1185">Reference proteome</keyword>
<accession>J0WQD1</accession>
<dbReference type="Proteomes" id="UP000006514">
    <property type="component" value="Unassembled WGS sequence"/>
</dbReference>
<evidence type="ECO:0000313" key="2">
    <source>
        <dbReference type="Proteomes" id="UP000006514"/>
    </source>
</evidence>
<organism evidence="1 2">
    <name type="scientific">Auricularia subglabra (strain TFB-10046 / SS5)</name>
    <name type="common">White-rot fungus</name>
    <name type="synonym">Auricularia delicata (strain TFB10046)</name>
    <dbReference type="NCBI Taxonomy" id="717982"/>
    <lineage>
        <taxon>Eukaryota</taxon>
        <taxon>Fungi</taxon>
        <taxon>Dikarya</taxon>
        <taxon>Basidiomycota</taxon>
        <taxon>Agaricomycotina</taxon>
        <taxon>Agaricomycetes</taxon>
        <taxon>Auriculariales</taxon>
        <taxon>Auriculariaceae</taxon>
        <taxon>Auricularia</taxon>
    </lineage>
</organism>
<dbReference type="InParanoid" id="J0WQD1"/>
<sequence length="63" mass="6950">GIIFSDMRVGAFNGNDFLTFLDNLLKVMNPWPGDHSILILDNCAIHHVEGVAERCAARGVRVL</sequence>
<feature type="non-terminal residue" evidence="1">
    <location>
        <position position="1"/>
    </location>
</feature>